<protein>
    <submittedName>
        <fullName evidence="8">Xanthine/uracil permease</fullName>
    </submittedName>
</protein>
<evidence type="ECO:0000256" key="4">
    <source>
        <dbReference type="ARBA" id="ARBA00022692"/>
    </source>
</evidence>
<keyword evidence="5 7" id="KW-1133">Transmembrane helix</keyword>
<evidence type="ECO:0000256" key="2">
    <source>
        <dbReference type="ARBA" id="ARBA00008821"/>
    </source>
</evidence>
<evidence type="ECO:0000313" key="9">
    <source>
        <dbReference type="Proteomes" id="UP000190852"/>
    </source>
</evidence>
<feature type="transmembrane region" description="Helical" evidence="7">
    <location>
        <begin position="12"/>
        <end position="35"/>
    </location>
</feature>
<feature type="transmembrane region" description="Helical" evidence="7">
    <location>
        <begin position="47"/>
        <end position="68"/>
    </location>
</feature>
<dbReference type="InterPro" id="IPR006043">
    <property type="entry name" value="NCS2"/>
</dbReference>
<dbReference type="NCBIfam" id="NF037981">
    <property type="entry name" value="NCS2_1"/>
    <property type="match status" value="1"/>
</dbReference>
<dbReference type="PANTHER" id="PTHR42810:SF1">
    <property type="entry name" value="PURINE PERMEASE YWDJ-RELATED"/>
    <property type="match status" value="1"/>
</dbReference>
<feature type="transmembrane region" description="Helical" evidence="7">
    <location>
        <begin position="155"/>
        <end position="172"/>
    </location>
</feature>
<keyword evidence="6 7" id="KW-0472">Membrane</keyword>
<feature type="transmembrane region" description="Helical" evidence="7">
    <location>
        <begin position="267"/>
        <end position="285"/>
    </location>
</feature>
<dbReference type="Proteomes" id="UP000190852">
    <property type="component" value="Unassembled WGS sequence"/>
</dbReference>
<feature type="transmembrane region" description="Helical" evidence="7">
    <location>
        <begin position="221"/>
        <end position="246"/>
    </location>
</feature>
<feature type="transmembrane region" description="Helical" evidence="7">
    <location>
        <begin position="129"/>
        <end position="149"/>
    </location>
</feature>
<feature type="transmembrane region" description="Helical" evidence="7">
    <location>
        <begin position="397"/>
        <end position="417"/>
    </location>
</feature>
<keyword evidence="4 7" id="KW-0812">Transmembrane</keyword>
<name>A0A1T5ELN6_9BACT</name>
<feature type="transmembrane region" description="Helical" evidence="7">
    <location>
        <begin position="363"/>
        <end position="382"/>
    </location>
</feature>
<evidence type="ECO:0000256" key="6">
    <source>
        <dbReference type="ARBA" id="ARBA00023136"/>
    </source>
</evidence>
<evidence type="ECO:0000256" key="1">
    <source>
        <dbReference type="ARBA" id="ARBA00004141"/>
    </source>
</evidence>
<sequence length="424" mass="45458">MNYGLNDRMPLFPLLLYGLQWLVISIPSIIILGAVTASMNQEGAAQQILYIQKLVATVGGGLIVQMLWGHRLPLVMGPASVLLVGIISATAARADAVNTAIVLGGALLFGLGISGMFDKVQSVFTPRIVVVILALIAFTLSPVIVRMLFGRTTDVLFNFILALSLSLVMIYLNNRLPGMWRSMVVFMGLVVGTTVCFLVKGPQFPAEIGSVSAFSAHWFDFTFQLDGGVLLSFLFCYMALILNELGSIQSVGQQIKADKLNERSRRGISVTGLFNSLSGLLGVIGPVDYSLSPGVIAATGCASRFPLIPAGVGLIMIAFMPSWLVFISAIPEVILGTILLYLMGSQLTAALQMMAREKSVSSFNSGLIIGFPLMVALVISFAPEQALAELPPLIRPILGNGFVMGTLTVLLLEHVIFKDEKKSF</sequence>
<keyword evidence="3" id="KW-0813">Transport</keyword>
<dbReference type="AlphaFoldDB" id="A0A1T5ELN6"/>
<dbReference type="PANTHER" id="PTHR42810">
    <property type="entry name" value="PURINE PERMEASE C1399.01C-RELATED"/>
    <property type="match status" value="1"/>
</dbReference>
<dbReference type="Pfam" id="PF00860">
    <property type="entry name" value="Xan_ur_permease"/>
    <property type="match status" value="1"/>
</dbReference>
<comment type="subcellular location">
    <subcellularLocation>
        <location evidence="1">Membrane</location>
        <topology evidence="1">Multi-pass membrane protein</topology>
    </subcellularLocation>
</comment>
<evidence type="ECO:0000313" key="8">
    <source>
        <dbReference type="EMBL" id="SKB84894.1"/>
    </source>
</evidence>
<organism evidence="8 9">
    <name type="scientific">Parabacteroides chartae</name>
    <dbReference type="NCBI Taxonomy" id="1037355"/>
    <lineage>
        <taxon>Bacteria</taxon>
        <taxon>Pseudomonadati</taxon>
        <taxon>Bacteroidota</taxon>
        <taxon>Bacteroidia</taxon>
        <taxon>Bacteroidales</taxon>
        <taxon>Tannerellaceae</taxon>
        <taxon>Parabacteroides</taxon>
    </lineage>
</organism>
<dbReference type="EMBL" id="FUYQ01000028">
    <property type="protein sequence ID" value="SKB84894.1"/>
    <property type="molecule type" value="Genomic_DNA"/>
</dbReference>
<gene>
    <name evidence="8" type="ORF">SAMN05660349_03038</name>
</gene>
<comment type="similarity">
    <text evidence="2">Belongs to the nucleobase:cation symporter-2 (NCS2) (TC 2.A.40) family.</text>
</comment>
<feature type="transmembrane region" description="Helical" evidence="7">
    <location>
        <begin position="100"/>
        <end position="117"/>
    </location>
</feature>
<dbReference type="RefSeq" id="WP_079684433.1">
    <property type="nucleotide sequence ID" value="NZ_FUYQ01000028.1"/>
</dbReference>
<evidence type="ECO:0000256" key="3">
    <source>
        <dbReference type="ARBA" id="ARBA00022448"/>
    </source>
</evidence>
<dbReference type="GO" id="GO:0042907">
    <property type="term" value="F:xanthine transmembrane transporter activity"/>
    <property type="evidence" value="ECO:0007669"/>
    <property type="project" value="TreeGrafter"/>
</dbReference>
<feature type="transmembrane region" description="Helical" evidence="7">
    <location>
        <begin position="184"/>
        <end position="201"/>
    </location>
</feature>
<evidence type="ECO:0000256" key="5">
    <source>
        <dbReference type="ARBA" id="ARBA00022989"/>
    </source>
</evidence>
<reference evidence="9" key="1">
    <citation type="submission" date="2017-02" db="EMBL/GenBank/DDBJ databases">
        <authorList>
            <person name="Varghese N."/>
            <person name="Submissions S."/>
        </authorList>
    </citation>
    <scope>NUCLEOTIDE SEQUENCE [LARGE SCALE GENOMIC DNA]</scope>
    <source>
        <strain evidence="9">DSM 24967</strain>
    </source>
</reference>
<keyword evidence="9" id="KW-1185">Reference proteome</keyword>
<feature type="transmembrane region" description="Helical" evidence="7">
    <location>
        <begin position="314"/>
        <end position="342"/>
    </location>
</feature>
<proteinExistence type="inferred from homology"/>
<accession>A0A1T5ELN6</accession>
<evidence type="ECO:0000256" key="7">
    <source>
        <dbReference type="SAM" id="Phobius"/>
    </source>
</evidence>
<dbReference type="GO" id="GO:0005886">
    <property type="term" value="C:plasma membrane"/>
    <property type="evidence" value="ECO:0007669"/>
    <property type="project" value="TreeGrafter"/>
</dbReference>